<dbReference type="EnsemblMetazoa" id="MESCA005010-RA">
    <property type="protein sequence ID" value="MESCA005010-PA"/>
    <property type="gene ID" value="MESCA005010"/>
</dbReference>
<keyword evidence="1" id="KW-0472">Membrane</keyword>
<organism evidence="2 3">
    <name type="scientific">Megaselia scalaris</name>
    <name type="common">Humpbacked fly</name>
    <name type="synonym">Phora scalaris</name>
    <dbReference type="NCBI Taxonomy" id="36166"/>
    <lineage>
        <taxon>Eukaryota</taxon>
        <taxon>Metazoa</taxon>
        <taxon>Ecdysozoa</taxon>
        <taxon>Arthropoda</taxon>
        <taxon>Hexapoda</taxon>
        <taxon>Insecta</taxon>
        <taxon>Pterygota</taxon>
        <taxon>Neoptera</taxon>
        <taxon>Endopterygota</taxon>
        <taxon>Diptera</taxon>
        <taxon>Brachycera</taxon>
        <taxon>Muscomorpha</taxon>
        <taxon>Platypezoidea</taxon>
        <taxon>Phoridae</taxon>
        <taxon>Megaseliini</taxon>
        <taxon>Megaselia</taxon>
    </lineage>
</organism>
<dbReference type="EMBL" id="CAQQ02133939">
    <property type="status" value="NOT_ANNOTATED_CDS"/>
    <property type="molecule type" value="Genomic_DNA"/>
</dbReference>
<reference evidence="2" key="2">
    <citation type="submission" date="2015-06" db="UniProtKB">
        <authorList>
            <consortium name="EnsemblMetazoa"/>
        </authorList>
    </citation>
    <scope>IDENTIFICATION</scope>
</reference>
<dbReference type="Proteomes" id="UP000015102">
    <property type="component" value="Unassembled WGS sequence"/>
</dbReference>
<evidence type="ECO:0000256" key="1">
    <source>
        <dbReference type="SAM" id="Phobius"/>
    </source>
</evidence>
<keyword evidence="1" id="KW-1133">Transmembrane helix</keyword>
<keyword evidence="3" id="KW-1185">Reference proteome</keyword>
<keyword evidence="1" id="KW-0812">Transmembrane</keyword>
<accession>T1GN67</accession>
<feature type="transmembrane region" description="Helical" evidence="1">
    <location>
        <begin position="6"/>
        <end position="25"/>
    </location>
</feature>
<proteinExistence type="predicted"/>
<name>T1GN67_MEGSC</name>
<dbReference type="HOGENOM" id="CLU_2870168_0_0_1"/>
<evidence type="ECO:0000313" key="3">
    <source>
        <dbReference type="Proteomes" id="UP000015102"/>
    </source>
</evidence>
<sequence>MSYFWYLVFGAMFIWVLAEVLSIFIKSEDIKIRDPKLFAPWMRKSMKNKKIFDEDLKEPLKVKI</sequence>
<evidence type="ECO:0000313" key="2">
    <source>
        <dbReference type="EnsemblMetazoa" id="MESCA005010-PA"/>
    </source>
</evidence>
<protein>
    <submittedName>
        <fullName evidence="2">Uncharacterized protein</fullName>
    </submittedName>
</protein>
<dbReference type="AlphaFoldDB" id="T1GN67"/>
<reference evidence="3" key="1">
    <citation type="submission" date="2013-02" db="EMBL/GenBank/DDBJ databases">
        <authorList>
            <person name="Hughes D."/>
        </authorList>
    </citation>
    <scope>NUCLEOTIDE SEQUENCE</scope>
    <source>
        <strain>Durham</strain>
        <strain evidence="3">NC isolate 2 -- Noor lab</strain>
    </source>
</reference>